<dbReference type="Proteomes" id="UP000239735">
    <property type="component" value="Unassembled WGS sequence"/>
</dbReference>
<feature type="chain" id="PRO_5015003191" description="Soil-associated protein, TIGR03435 family" evidence="1">
    <location>
        <begin position="21"/>
        <end position="316"/>
    </location>
</feature>
<keyword evidence="1" id="KW-0732">Signal</keyword>
<sequence>MKTRSWAFTFSVLVSAAALAVPMGLGLAQTATDQSDWEKAAGGKMEFEVASIHLGEPGQFTPPNFALDTGNGRIPPGGRFHADFPLAVYITFAYKLWLTSVQMDTMLAHLPKWVATDQFVIDARAEGNPTKDQMRLMVRSLLADRFKLTSHFETQETPVLAMVLAKPGKLGPNLEPHEQGPPCDAPLPPAPGKTADVFPPNCDLYVMSVGSSSNHSIRLGSRNTTMAQVADSLPGPGRLGRPVVDETGLTGTYDFVLNFVPENYNASLSPGTTVTLDSAGPTFLEAVKDQLGLKLIPKKAPVRILVIDHIEQPSPN</sequence>
<gene>
    <name evidence="2" type="ORF">SBA5_490010</name>
</gene>
<evidence type="ECO:0000256" key="1">
    <source>
        <dbReference type="SAM" id="SignalP"/>
    </source>
</evidence>
<dbReference type="Pfam" id="PF12543">
    <property type="entry name" value="DUF3738"/>
    <property type="match status" value="1"/>
</dbReference>
<evidence type="ECO:0008006" key="4">
    <source>
        <dbReference type="Google" id="ProtNLM"/>
    </source>
</evidence>
<dbReference type="NCBIfam" id="TIGR03435">
    <property type="entry name" value="Soli_TIGR03435"/>
    <property type="match status" value="1"/>
</dbReference>
<feature type="signal peptide" evidence="1">
    <location>
        <begin position="1"/>
        <end position="20"/>
    </location>
</feature>
<dbReference type="OrthoDB" id="116820at2"/>
<dbReference type="InterPro" id="IPR017801">
    <property type="entry name" value="DUF3738"/>
</dbReference>
<dbReference type="AlphaFoldDB" id="A0A2N9LPP4"/>
<evidence type="ECO:0000313" key="3">
    <source>
        <dbReference type="Proteomes" id="UP000239735"/>
    </source>
</evidence>
<protein>
    <recommendedName>
        <fullName evidence="4">Soil-associated protein, TIGR03435 family</fullName>
    </recommendedName>
</protein>
<proteinExistence type="predicted"/>
<reference evidence="3" key="1">
    <citation type="submission" date="2018-02" db="EMBL/GenBank/DDBJ databases">
        <authorList>
            <person name="Hausmann B."/>
        </authorList>
    </citation>
    <scope>NUCLEOTIDE SEQUENCE [LARGE SCALE GENOMIC DNA]</scope>
    <source>
        <strain evidence="3">Peat soil MAG SbA5</strain>
    </source>
</reference>
<dbReference type="EMBL" id="OKRB01000107">
    <property type="protein sequence ID" value="SPE25222.1"/>
    <property type="molecule type" value="Genomic_DNA"/>
</dbReference>
<evidence type="ECO:0000313" key="2">
    <source>
        <dbReference type="EMBL" id="SPE25222.1"/>
    </source>
</evidence>
<organism evidence="2 3">
    <name type="scientific">Candidatus Sulfuritelmatomonas gaucii</name>
    <dbReference type="NCBI Taxonomy" id="2043161"/>
    <lineage>
        <taxon>Bacteria</taxon>
        <taxon>Pseudomonadati</taxon>
        <taxon>Acidobacteriota</taxon>
        <taxon>Terriglobia</taxon>
        <taxon>Terriglobales</taxon>
        <taxon>Acidobacteriaceae</taxon>
        <taxon>Candidatus Sulfuritelmatomonas</taxon>
    </lineage>
</organism>
<accession>A0A2N9LPP4</accession>
<name>A0A2N9LPP4_9BACT</name>